<dbReference type="Proteomes" id="UP001303046">
    <property type="component" value="Unassembled WGS sequence"/>
</dbReference>
<reference evidence="1 2" key="1">
    <citation type="submission" date="2023-08" db="EMBL/GenBank/DDBJ databases">
        <title>A Necator americanus chromosomal reference genome.</title>
        <authorList>
            <person name="Ilik V."/>
            <person name="Petrzelkova K.J."/>
            <person name="Pardy F."/>
            <person name="Fuh T."/>
            <person name="Niatou-Singa F.S."/>
            <person name="Gouil Q."/>
            <person name="Baker L."/>
            <person name="Ritchie M.E."/>
            <person name="Jex A.R."/>
            <person name="Gazzola D."/>
            <person name="Li H."/>
            <person name="Toshio Fujiwara R."/>
            <person name="Zhan B."/>
            <person name="Aroian R.V."/>
            <person name="Pafco B."/>
            <person name="Schwarz E.M."/>
        </authorList>
    </citation>
    <scope>NUCLEOTIDE SEQUENCE [LARGE SCALE GENOMIC DNA]</scope>
    <source>
        <strain evidence="1 2">Aroian</strain>
        <tissue evidence="1">Whole animal</tissue>
    </source>
</reference>
<protein>
    <submittedName>
        <fullName evidence="1">Uncharacterized protein</fullName>
    </submittedName>
</protein>
<keyword evidence="2" id="KW-1185">Reference proteome</keyword>
<proteinExistence type="predicted"/>
<evidence type="ECO:0000313" key="2">
    <source>
        <dbReference type="Proteomes" id="UP001303046"/>
    </source>
</evidence>
<sequence length="104" mass="11344">MEGASLLFSISGATQTTCAPLTSRLNDYQGSEEGDDSETSARIKVNNNLGSAQTKWCKIQLYNTKIQGRSNLGLKSLLKIVNFETIFRLTPSQDIISTALDNSL</sequence>
<evidence type="ECO:0000313" key="1">
    <source>
        <dbReference type="EMBL" id="KAK6760513.1"/>
    </source>
</evidence>
<organism evidence="1 2">
    <name type="scientific">Necator americanus</name>
    <name type="common">Human hookworm</name>
    <dbReference type="NCBI Taxonomy" id="51031"/>
    <lineage>
        <taxon>Eukaryota</taxon>
        <taxon>Metazoa</taxon>
        <taxon>Ecdysozoa</taxon>
        <taxon>Nematoda</taxon>
        <taxon>Chromadorea</taxon>
        <taxon>Rhabditida</taxon>
        <taxon>Rhabditina</taxon>
        <taxon>Rhabditomorpha</taxon>
        <taxon>Strongyloidea</taxon>
        <taxon>Ancylostomatidae</taxon>
        <taxon>Bunostominae</taxon>
        <taxon>Necator</taxon>
    </lineage>
</organism>
<accession>A0ABR1ED48</accession>
<comment type="caution">
    <text evidence="1">The sequence shown here is derived from an EMBL/GenBank/DDBJ whole genome shotgun (WGS) entry which is preliminary data.</text>
</comment>
<gene>
    <name evidence="1" type="primary">Necator_chrX.g21994</name>
    <name evidence="1" type="ORF">RB195_021833</name>
</gene>
<dbReference type="EMBL" id="JAVFWL010000006">
    <property type="protein sequence ID" value="KAK6760513.1"/>
    <property type="molecule type" value="Genomic_DNA"/>
</dbReference>
<name>A0ABR1ED48_NECAM</name>